<name>A0A0C3RTG7_PHLG1</name>
<proteinExistence type="predicted"/>
<dbReference type="AlphaFoldDB" id="A0A0C3RTG7"/>
<feature type="coiled-coil region" evidence="1">
    <location>
        <begin position="26"/>
        <end position="53"/>
    </location>
</feature>
<feature type="compositionally biased region" description="Basic and acidic residues" evidence="2">
    <location>
        <begin position="158"/>
        <end position="178"/>
    </location>
</feature>
<dbReference type="STRING" id="745531.A0A0C3RTG7"/>
<keyword evidence="1" id="KW-0175">Coiled coil</keyword>
<gene>
    <name evidence="3" type="ORF">PHLGIDRAFT_213940</name>
</gene>
<dbReference type="OrthoDB" id="3265210at2759"/>
<accession>A0A0C3RTG7</accession>
<feature type="region of interest" description="Disordered" evidence="2">
    <location>
        <begin position="145"/>
        <end position="178"/>
    </location>
</feature>
<dbReference type="HOGENOM" id="CLU_046885_0_0_1"/>
<evidence type="ECO:0000313" key="4">
    <source>
        <dbReference type="Proteomes" id="UP000053257"/>
    </source>
</evidence>
<evidence type="ECO:0000313" key="3">
    <source>
        <dbReference type="EMBL" id="KIP03986.1"/>
    </source>
</evidence>
<reference evidence="3 4" key="1">
    <citation type="journal article" date="2014" name="PLoS Genet.">
        <title>Analysis of the Phlebiopsis gigantea genome, transcriptome and secretome provides insight into its pioneer colonization strategies of wood.</title>
        <authorList>
            <person name="Hori C."/>
            <person name="Ishida T."/>
            <person name="Igarashi K."/>
            <person name="Samejima M."/>
            <person name="Suzuki H."/>
            <person name="Master E."/>
            <person name="Ferreira P."/>
            <person name="Ruiz-Duenas F.J."/>
            <person name="Held B."/>
            <person name="Canessa P."/>
            <person name="Larrondo L.F."/>
            <person name="Schmoll M."/>
            <person name="Druzhinina I.S."/>
            <person name="Kubicek C.P."/>
            <person name="Gaskell J.A."/>
            <person name="Kersten P."/>
            <person name="St John F."/>
            <person name="Glasner J."/>
            <person name="Sabat G."/>
            <person name="Splinter BonDurant S."/>
            <person name="Syed K."/>
            <person name="Yadav J."/>
            <person name="Mgbeahuruike A.C."/>
            <person name="Kovalchuk A."/>
            <person name="Asiegbu F.O."/>
            <person name="Lackner G."/>
            <person name="Hoffmeister D."/>
            <person name="Rencoret J."/>
            <person name="Gutierrez A."/>
            <person name="Sun H."/>
            <person name="Lindquist E."/>
            <person name="Barry K."/>
            <person name="Riley R."/>
            <person name="Grigoriev I.V."/>
            <person name="Henrissat B."/>
            <person name="Kues U."/>
            <person name="Berka R.M."/>
            <person name="Martinez A.T."/>
            <person name="Covert S.F."/>
            <person name="Blanchette R.A."/>
            <person name="Cullen D."/>
        </authorList>
    </citation>
    <scope>NUCLEOTIDE SEQUENCE [LARGE SCALE GENOMIC DNA]</scope>
    <source>
        <strain evidence="3 4">11061_1 CR5-6</strain>
    </source>
</reference>
<keyword evidence="4" id="KW-1185">Reference proteome</keyword>
<sequence length="359" mass="41612">MLTTNSHRPSMQKRRLVELQRDREVAERAHKNAHQCTRAVKQAEREAEEGLRQAFTAQCMAREAAADAKTAMLKAKMAYDVAKGICEEEEYRVGNAQISYGQALRRRKEATMRRANAENAELDCQAERERVKRKEEVLKGSIFEEAAEDSVDDQNTQAEKRRYEQHKKEREALQERKERAKTEVKGLEEMLRVLEKSDPSEPDKNKPEATYKIALLKERIRCKQRDLSWYEELDASDEERAIARFTQISSDFDIIKFGSSQPLTPDSVPWPNLSSPDDPPSRFIDWETVENFFSAAKRSLGPGEYKSLVEQTHRRFHPDKWRSRGLFATVLNEELRSRLEEGVNIVSQAITPLWQRSRA</sequence>
<dbReference type="EMBL" id="KN840591">
    <property type="protein sequence ID" value="KIP03986.1"/>
    <property type="molecule type" value="Genomic_DNA"/>
</dbReference>
<protein>
    <submittedName>
        <fullName evidence="3">Uncharacterized protein</fullName>
    </submittedName>
</protein>
<evidence type="ECO:0000256" key="1">
    <source>
        <dbReference type="SAM" id="Coils"/>
    </source>
</evidence>
<dbReference type="Proteomes" id="UP000053257">
    <property type="component" value="Unassembled WGS sequence"/>
</dbReference>
<organism evidence="3 4">
    <name type="scientific">Phlebiopsis gigantea (strain 11061_1 CR5-6)</name>
    <name type="common">White-rot fungus</name>
    <name type="synonym">Peniophora gigantea</name>
    <dbReference type="NCBI Taxonomy" id="745531"/>
    <lineage>
        <taxon>Eukaryota</taxon>
        <taxon>Fungi</taxon>
        <taxon>Dikarya</taxon>
        <taxon>Basidiomycota</taxon>
        <taxon>Agaricomycotina</taxon>
        <taxon>Agaricomycetes</taxon>
        <taxon>Polyporales</taxon>
        <taxon>Phanerochaetaceae</taxon>
        <taxon>Phlebiopsis</taxon>
    </lineage>
</organism>
<evidence type="ECO:0000256" key="2">
    <source>
        <dbReference type="SAM" id="MobiDB-lite"/>
    </source>
</evidence>